<organism evidence="1 2">
    <name type="scientific">Rousettus aegyptiacus</name>
    <name type="common">Egyptian fruit bat</name>
    <name type="synonym">Pteropus aegyptiacus</name>
    <dbReference type="NCBI Taxonomy" id="9407"/>
    <lineage>
        <taxon>Eukaryota</taxon>
        <taxon>Metazoa</taxon>
        <taxon>Chordata</taxon>
        <taxon>Craniata</taxon>
        <taxon>Vertebrata</taxon>
        <taxon>Euteleostomi</taxon>
        <taxon>Mammalia</taxon>
        <taxon>Eutheria</taxon>
        <taxon>Laurasiatheria</taxon>
        <taxon>Chiroptera</taxon>
        <taxon>Yinpterochiroptera</taxon>
        <taxon>Pteropodoidea</taxon>
        <taxon>Pteropodidae</taxon>
        <taxon>Rousettinae</taxon>
        <taxon>Rousettus</taxon>
    </lineage>
</organism>
<protein>
    <submittedName>
        <fullName evidence="1">Uncharacterized protein</fullName>
    </submittedName>
</protein>
<gene>
    <name evidence="1" type="ORF">HJG63_008657</name>
</gene>
<evidence type="ECO:0000313" key="1">
    <source>
        <dbReference type="EMBL" id="KAF6422868.1"/>
    </source>
</evidence>
<comment type="caution">
    <text evidence="1">The sequence shown here is derived from an EMBL/GenBank/DDBJ whole genome shotgun (WGS) entry which is preliminary data.</text>
</comment>
<proteinExistence type="predicted"/>
<dbReference type="Proteomes" id="UP000593571">
    <property type="component" value="Unassembled WGS sequence"/>
</dbReference>
<dbReference type="EMBL" id="JACASE010000012">
    <property type="protein sequence ID" value="KAF6422868.1"/>
    <property type="molecule type" value="Genomic_DNA"/>
</dbReference>
<evidence type="ECO:0000313" key="2">
    <source>
        <dbReference type="Proteomes" id="UP000593571"/>
    </source>
</evidence>
<name>A0A7J8DI57_ROUAE</name>
<keyword evidence="2" id="KW-1185">Reference proteome</keyword>
<dbReference type="AlphaFoldDB" id="A0A7J8DI57"/>
<accession>A0A7J8DI57</accession>
<sequence length="137" mass="14881">MILWGFLGQVSSGPFSEIISGSLWMRFDLFLHPGTTKGCQVIKSERQKAGRPGGGLDKGAAKSRVLSTASAEPESFPFTPHLDVGRLGLCSSLTAGVRSQGMSPVLLPVTSTPFKDLRQRDHCFCVKSNQMWEANRV</sequence>
<reference evidence="1 2" key="1">
    <citation type="journal article" date="2020" name="Nature">
        <title>Six reference-quality genomes reveal evolution of bat adaptations.</title>
        <authorList>
            <person name="Jebb D."/>
            <person name="Huang Z."/>
            <person name="Pippel M."/>
            <person name="Hughes G.M."/>
            <person name="Lavrichenko K."/>
            <person name="Devanna P."/>
            <person name="Winkler S."/>
            <person name="Jermiin L.S."/>
            <person name="Skirmuntt E.C."/>
            <person name="Katzourakis A."/>
            <person name="Burkitt-Gray L."/>
            <person name="Ray D.A."/>
            <person name="Sullivan K.A.M."/>
            <person name="Roscito J.G."/>
            <person name="Kirilenko B.M."/>
            <person name="Davalos L.M."/>
            <person name="Corthals A.P."/>
            <person name="Power M.L."/>
            <person name="Jones G."/>
            <person name="Ransome R.D."/>
            <person name="Dechmann D.K.N."/>
            <person name="Locatelli A.G."/>
            <person name="Puechmaille S.J."/>
            <person name="Fedrigo O."/>
            <person name="Jarvis E.D."/>
            <person name="Hiller M."/>
            <person name="Vernes S.C."/>
            <person name="Myers E.W."/>
            <person name="Teeling E.C."/>
        </authorList>
    </citation>
    <scope>NUCLEOTIDE SEQUENCE [LARGE SCALE GENOMIC DNA]</scope>
    <source>
        <strain evidence="1">MRouAeg1</strain>
        <tissue evidence="1">Muscle</tissue>
    </source>
</reference>